<dbReference type="PANTHER" id="PTHR46530">
    <property type="entry name" value="PROTEIN MONO-ADP-RIBOSYLTRANSFERASE PARP4"/>
    <property type="match status" value="1"/>
</dbReference>
<dbReference type="EC" id="2.4.2.-" evidence="8"/>
<dbReference type="InterPro" id="IPR036420">
    <property type="entry name" value="BRCT_dom_sf"/>
</dbReference>
<name>A0A9Q1IRW4_SYNKA</name>
<reference evidence="15" key="1">
    <citation type="journal article" date="2023" name="Science">
        <title>Genome structures resolve the early diversification of teleost fishes.</title>
        <authorList>
            <person name="Parey E."/>
            <person name="Louis A."/>
            <person name="Montfort J."/>
            <person name="Bouchez O."/>
            <person name="Roques C."/>
            <person name="Iampietro C."/>
            <person name="Lluch J."/>
            <person name="Castinel A."/>
            <person name="Donnadieu C."/>
            <person name="Desvignes T."/>
            <person name="Floi Bucao C."/>
            <person name="Jouanno E."/>
            <person name="Wen M."/>
            <person name="Mejri S."/>
            <person name="Dirks R."/>
            <person name="Jansen H."/>
            <person name="Henkel C."/>
            <person name="Chen W.J."/>
            <person name="Zahm M."/>
            <person name="Cabau C."/>
            <person name="Klopp C."/>
            <person name="Thompson A.W."/>
            <person name="Robinson-Rechavi M."/>
            <person name="Braasch I."/>
            <person name="Lecointre G."/>
            <person name="Bobe J."/>
            <person name="Postlethwait J.H."/>
            <person name="Berthelot C."/>
            <person name="Roest Crollius H."/>
            <person name="Guiguen Y."/>
        </authorList>
    </citation>
    <scope>NUCLEOTIDE SEQUENCE</scope>
    <source>
        <strain evidence="15">WJC10195</strain>
    </source>
</reference>
<dbReference type="PROSITE" id="PS50234">
    <property type="entry name" value="VWFA"/>
    <property type="match status" value="1"/>
</dbReference>
<dbReference type="GO" id="GO:0016779">
    <property type="term" value="F:nucleotidyltransferase activity"/>
    <property type="evidence" value="ECO:0007669"/>
    <property type="project" value="UniProtKB-KW"/>
</dbReference>
<feature type="domain" description="BRCT" evidence="10">
    <location>
        <begin position="1"/>
        <end position="92"/>
    </location>
</feature>
<keyword evidence="6" id="KW-0539">Nucleus</keyword>
<dbReference type="PROSITE" id="PS51468">
    <property type="entry name" value="VIT"/>
    <property type="match status" value="1"/>
</dbReference>
<dbReference type="Proteomes" id="UP001152622">
    <property type="component" value="Chromosome 9"/>
</dbReference>
<dbReference type="Gene3D" id="3.90.228.10">
    <property type="match status" value="1"/>
</dbReference>
<dbReference type="Pfam" id="PF13768">
    <property type="entry name" value="VWA_3"/>
    <property type="match status" value="1"/>
</dbReference>
<feature type="domain" description="VWFA" evidence="11">
    <location>
        <begin position="914"/>
        <end position="1082"/>
    </location>
</feature>
<keyword evidence="4" id="KW-0548">Nucleotidyltransferase</keyword>
<dbReference type="Pfam" id="PF26166">
    <property type="entry name" value="WGR-like_PARP4"/>
    <property type="match status" value="1"/>
</dbReference>
<evidence type="ECO:0000259" key="13">
    <source>
        <dbReference type="PROSITE" id="PS51060"/>
    </source>
</evidence>
<evidence type="ECO:0000259" key="14">
    <source>
        <dbReference type="PROSITE" id="PS51468"/>
    </source>
</evidence>
<keyword evidence="16" id="KW-1185">Reference proteome</keyword>
<dbReference type="Gene3D" id="1.20.142.10">
    <property type="entry name" value="Poly(ADP-ribose) polymerase, regulatory domain"/>
    <property type="match status" value="1"/>
</dbReference>
<dbReference type="SMART" id="SM00327">
    <property type="entry name" value="VWA"/>
    <property type="match status" value="1"/>
</dbReference>
<feature type="domain" description="PARP alpha-helical" evidence="13">
    <location>
        <begin position="279"/>
        <end position="405"/>
    </location>
</feature>
<feature type="compositionally biased region" description="Pro residues" evidence="9">
    <location>
        <begin position="1431"/>
        <end position="1440"/>
    </location>
</feature>
<dbReference type="InterPro" id="IPR036465">
    <property type="entry name" value="vWFA_dom_sf"/>
</dbReference>
<comment type="similarity">
    <text evidence="7">Belongs to the ARTD/PARP family.</text>
</comment>
<organism evidence="15 16">
    <name type="scientific">Synaphobranchus kaupii</name>
    <name type="common">Kaup's arrowtooth eel</name>
    <dbReference type="NCBI Taxonomy" id="118154"/>
    <lineage>
        <taxon>Eukaryota</taxon>
        <taxon>Metazoa</taxon>
        <taxon>Chordata</taxon>
        <taxon>Craniata</taxon>
        <taxon>Vertebrata</taxon>
        <taxon>Euteleostomi</taxon>
        <taxon>Actinopterygii</taxon>
        <taxon>Neopterygii</taxon>
        <taxon>Teleostei</taxon>
        <taxon>Anguilliformes</taxon>
        <taxon>Synaphobranchidae</taxon>
        <taxon>Synaphobranchus</taxon>
    </lineage>
</organism>
<evidence type="ECO:0000256" key="4">
    <source>
        <dbReference type="ARBA" id="ARBA00022695"/>
    </source>
</evidence>
<dbReference type="Pfam" id="PF00644">
    <property type="entry name" value="PARP"/>
    <property type="match status" value="1"/>
</dbReference>
<protein>
    <recommendedName>
        <fullName evidence="8">Poly [ADP-ribose] polymerase</fullName>
        <shortName evidence="8">PARP</shortName>
        <ecNumber evidence="8">2.4.2.-</ecNumber>
    </recommendedName>
</protein>
<dbReference type="InterPro" id="IPR036616">
    <property type="entry name" value="Poly(ADP-ribose)pol_reg_dom_sf"/>
</dbReference>
<dbReference type="OrthoDB" id="1729737at2759"/>
<evidence type="ECO:0000256" key="5">
    <source>
        <dbReference type="ARBA" id="ARBA00023027"/>
    </source>
</evidence>
<dbReference type="SUPFAM" id="SSF53300">
    <property type="entry name" value="vWA-like"/>
    <property type="match status" value="1"/>
</dbReference>
<evidence type="ECO:0000256" key="8">
    <source>
        <dbReference type="RuleBase" id="RU362114"/>
    </source>
</evidence>
<gene>
    <name evidence="15" type="ORF">SKAU_G00260760</name>
</gene>
<comment type="subcellular location">
    <subcellularLocation>
        <location evidence="1">Nucleus</location>
    </subcellularLocation>
</comment>
<keyword evidence="5 8" id="KW-0520">NAD</keyword>
<dbReference type="GO" id="GO:0005737">
    <property type="term" value="C:cytoplasm"/>
    <property type="evidence" value="ECO:0007669"/>
    <property type="project" value="TreeGrafter"/>
</dbReference>
<dbReference type="GO" id="GO:0003950">
    <property type="term" value="F:NAD+ poly-ADP-ribosyltransferase activity"/>
    <property type="evidence" value="ECO:0007669"/>
    <property type="project" value="UniProtKB-UniRule"/>
</dbReference>
<feature type="region of interest" description="Disordered" evidence="9">
    <location>
        <begin position="124"/>
        <end position="169"/>
    </location>
</feature>
<feature type="compositionally biased region" description="Basic and acidic residues" evidence="9">
    <location>
        <begin position="130"/>
        <end position="158"/>
    </location>
</feature>
<dbReference type="Pfam" id="PF26156">
    <property type="entry name" value="PARP4_MVP-ID"/>
    <property type="match status" value="1"/>
</dbReference>
<evidence type="ECO:0000259" key="10">
    <source>
        <dbReference type="PROSITE" id="PS50172"/>
    </source>
</evidence>
<keyword evidence="3 8" id="KW-0808">Transferase</keyword>
<evidence type="ECO:0000259" key="12">
    <source>
        <dbReference type="PROSITE" id="PS51059"/>
    </source>
</evidence>
<dbReference type="InterPro" id="IPR004102">
    <property type="entry name" value="Poly(ADP-ribose)pol_reg_dom"/>
</dbReference>
<dbReference type="InterPro" id="IPR013694">
    <property type="entry name" value="VIT"/>
</dbReference>
<evidence type="ECO:0000256" key="1">
    <source>
        <dbReference type="ARBA" id="ARBA00004123"/>
    </source>
</evidence>
<comment type="caution">
    <text evidence="15">The sequence shown here is derived from an EMBL/GenBank/DDBJ whole genome shotgun (WGS) entry which is preliminary data.</text>
</comment>
<dbReference type="PROSITE" id="PS50172">
    <property type="entry name" value="BRCT"/>
    <property type="match status" value="1"/>
</dbReference>
<sequence>MQVFENCSVVLELKDLPFKEKKKLKLAITDNGGSIAYVINKQCTHMITNSLANISANRQRSIHKFQVPVVGLEYVTRCLEKETLLPVKEYSLVPLPSPNPPSQTETPISPSPILQATVFKIPGQTPVGQKSRDQPKPKAPEPHKVKEKDLERGRKDGETQSGTYLGKHRVYSENDSDLPVYPSNFEVAKYSIFEKVSPGRGWSVLELQSCKAQTGRQYRVVRHWSQGQATQAVVTRDKLVHCSSSEEALQVYEMLEKELYIQGFKLKTALSPQPQGLGSAVLQQLLLEEKMSSSAVSQEVGVFVELLWTEALGCLGNILKIPIANISLNDVSRAEGLLLQVHKGLKEIRDQKQLLELMEEFYTLLPHKQEFILTLRTISVKLDLCQLIRDMLKVSEATLWNPSPPCLGKYRALGCSIDRVPPESSEFLSVRSLLRDRPLQIQQLFRVSRPVELQMFREDLGNVRSLLHSSAPTNFVGILSRGLLLPRVGVEHHGIERTDVGKLGGGIYFSDSLSTSLKYSMPGSTDSSRLLLVCDVALGKCKHLRKKDVSLSSAPEGCHSVHGLRHSPIAPTDFEDDEYVVYQTDQVRMKYVVQFSLDDEPVKTFQPTLDLSSDVAQQASTSDLLADGEDDIVGGYKNPLEEVTAGLLDNSGQTLPLQAVHVKCKLLDLLTQVIIFQSYTNLSKVPIEAKYVFPLDESAAVCGFEAFVNGKHIVGQVKEKEQARREYRQAIEKGHGAYLMDQDAPDVFTISVGNLPPGATVLIKVTYISELVVRAGSLLFTLPGSVAPWQQSKALNQRTQVSVEKVCVDDEQSDRLFALDMCIQMPYKILDLSCVTHLIKAKKTDSMAVVSMLPGQTLGPGGFQLSFGLSQAHLPRMWVENHPDKDSQACMLVFYPHFDPSDAAGPQDGGGDVEVVILLDTSESMRGGAMRNARSIAVQALRTLDPQVRVNILSFGTVHKELFLSSQSCSNALLPATRFAMSSAPVGGSTELWRPLRSLSLLPPSRGIRNLLLISDGHVHNEALTLKLVRENSGHTRLFTCGLSQTANRHMLRALAQAGGGAYEFFNTKTKHTWVEKVSSQVRRMSCPGCSSVSVKWQQFNPASAPPLQAPAQLHALFSDCHTLVYGFVPHCTQASLYGKLSEQEIETVVSTSELQKTKGTFLHKLTARAVIRDYEDGSLHADEAEHQGKKEELKACIIELSKEYSIVTQYTSFVAIEERDTERPDVGFTDIPELIAEEDVDFLPYMGWEGEMDITEEEELEMVSLVKEILISMTVKIKCDADGSLAYTEASCDLLSSMDEAESVHMDEVGFAPMDEVGFAPMDEVGFAPMDEVGFAHMDEVGFAPMVLSGRRGMSSRFDAPVEIDVRNDLLPGNLSSSSNSSCSGAGGIFGRSFSVRRGRSAPRQYKMSLHTLDMPAGSPPSATIRDTTLPPPGPPPPSLASEIQQQQIVDLDVPPSFCFSGRVRTTPGFKEALPLADYPNRDSPANIQFFGGAASNTLLCRDLLLSAASDTHSSLGYSWGEEMEMGGSMALRSEALMGTLQGQSPFKEMEDVHGIPSEFSFGAANISFQDELLPRACYLPIAQHAAFSQGREEPPLQDGKHLQDFFNSLQGSLFGATKCYSAPPSTAFSATPGFQPLDLDLVCPNRKSIKDKTLKKRMRKGELSWSGATGRRDRSCEAWAELFDLQHQDGYWECTEELGSILHLDLCFFANVFLKEKGISSLGVRAHGDILKLVATLLTLQLIRVMGLPEGKPLHTLFRLKDSEEPTSLRGEAVKRAVEWASRADRQYPCVCTRLEFGRDWESTTRQLLGADPLPAHSPLRPFLERSQ</sequence>
<dbReference type="SMART" id="SM00609">
    <property type="entry name" value="VIT"/>
    <property type="match status" value="1"/>
</dbReference>
<feature type="region of interest" description="Disordered" evidence="9">
    <location>
        <begin position="1413"/>
        <end position="1442"/>
    </location>
</feature>
<dbReference type="PROSITE" id="PS51059">
    <property type="entry name" value="PARP_CATALYTIC"/>
    <property type="match status" value="1"/>
</dbReference>
<dbReference type="InterPro" id="IPR012317">
    <property type="entry name" value="Poly(ADP-ribose)pol_cat_dom"/>
</dbReference>
<evidence type="ECO:0000259" key="11">
    <source>
        <dbReference type="PROSITE" id="PS50234"/>
    </source>
</evidence>
<evidence type="ECO:0000256" key="2">
    <source>
        <dbReference type="ARBA" id="ARBA00022676"/>
    </source>
</evidence>
<dbReference type="EMBL" id="JAINUF010000009">
    <property type="protein sequence ID" value="KAJ8350946.1"/>
    <property type="molecule type" value="Genomic_DNA"/>
</dbReference>
<evidence type="ECO:0000313" key="16">
    <source>
        <dbReference type="Proteomes" id="UP001152622"/>
    </source>
</evidence>
<dbReference type="SMART" id="SM00292">
    <property type="entry name" value="BRCT"/>
    <property type="match status" value="1"/>
</dbReference>
<feature type="domain" description="PARP catalytic" evidence="12">
    <location>
        <begin position="404"/>
        <end position="604"/>
    </location>
</feature>
<accession>A0A9Q1IRW4</accession>
<dbReference type="SUPFAM" id="SSF56399">
    <property type="entry name" value="ADP-ribosylation"/>
    <property type="match status" value="1"/>
</dbReference>
<dbReference type="Gene3D" id="3.40.50.410">
    <property type="entry name" value="von Willebrand factor, type A domain"/>
    <property type="match status" value="1"/>
</dbReference>
<keyword evidence="2 8" id="KW-0328">Glycosyltransferase</keyword>
<dbReference type="InterPro" id="IPR058904">
    <property type="entry name" value="PARP4_MVP-ID"/>
</dbReference>
<dbReference type="Gene3D" id="3.40.50.10190">
    <property type="entry name" value="BRCT domain"/>
    <property type="match status" value="1"/>
</dbReference>
<dbReference type="InterPro" id="IPR031273">
    <property type="entry name" value="PARP4"/>
</dbReference>
<dbReference type="Pfam" id="PF08487">
    <property type="entry name" value="VIT"/>
    <property type="match status" value="1"/>
</dbReference>
<evidence type="ECO:0000256" key="7">
    <source>
        <dbReference type="ARBA" id="ARBA00024347"/>
    </source>
</evidence>
<dbReference type="InterPro" id="IPR058905">
    <property type="entry name" value="WGR-like_PARP4"/>
</dbReference>
<dbReference type="PANTHER" id="PTHR46530:SF1">
    <property type="entry name" value="PROTEIN MONO-ADP-RIBOSYLTRANSFERASE PARP4"/>
    <property type="match status" value="1"/>
</dbReference>
<dbReference type="PROSITE" id="PS51060">
    <property type="entry name" value="PARP_ALPHA_HD"/>
    <property type="match status" value="1"/>
</dbReference>
<proteinExistence type="inferred from homology"/>
<evidence type="ECO:0000313" key="15">
    <source>
        <dbReference type="EMBL" id="KAJ8350946.1"/>
    </source>
</evidence>
<dbReference type="InterPro" id="IPR001357">
    <property type="entry name" value="BRCT_dom"/>
</dbReference>
<dbReference type="SUPFAM" id="SSF52113">
    <property type="entry name" value="BRCT domain"/>
    <property type="match status" value="1"/>
</dbReference>
<evidence type="ECO:0000256" key="3">
    <source>
        <dbReference type="ARBA" id="ARBA00022679"/>
    </source>
</evidence>
<dbReference type="Pfam" id="PF16589">
    <property type="entry name" value="BRCT_2"/>
    <property type="match status" value="1"/>
</dbReference>
<evidence type="ECO:0000256" key="6">
    <source>
        <dbReference type="ARBA" id="ARBA00023242"/>
    </source>
</evidence>
<feature type="domain" description="VIT" evidence="14">
    <location>
        <begin position="641"/>
        <end position="769"/>
    </location>
</feature>
<evidence type="ECO:0000256" key="9">
    <source>
        <dbReference type="SAM" id="MobiDB-lite"/>
    </source>
</evidence>
<dbReference type="SUPFAM" id="SSF47587">
    <property type="entry name" value="Domain of poly(ADP-ribose) polymerase"/>
    <property type="match status" value="1"/>
</dbReference>
<dbReference type="InterPro" id="IPR002035">
    <property type="entry name" value="VWF_A"/>
</dbReference>
<dbReference type="GO" id="GO:0005634">
    <property type="term" value="C:nucleus"/>
    <property type="evidence" value="ECO:0007669"/>
    <property type="project" value="UniProtKB-SubCell"/>
</dbReference>